<sequence length="175" mass="21280">MAKDKIVEVDVRLQKTKAQKARAREEAKAQYRKLHREELNKKARERMASLATTTGIRLRAERSDAAKKKEVEKQKEWSRHNYLKNRHKILDRATKQRRIQFVEKQENGNTEEYPARDVRPRNLLVMKDDPLRKDRYEKALWRWKSAKDVRKRERENEKIDRKLEQEWRMGLDDIC</sequence>
<protein>
    <submittedName>
        <fullName evidence="2">Uncharacterized protein</fullName>
    </submittedName>
</protein>
<proteinExistence type="predicted"/>
<comment type="caution">
    <text evidence="2">The sequence shown here is derived from an EMBL/GenBank/DDBJ whole genome shotgun (WGS) entry which is preliminary data.</text>
</comment>
<name>A0ABR3FAC2_9AGAR</name>
<accession>A0ABR3FAC2</accession>
<gene>
    <name evidence="2" type="ORF">V5O48_009901</name>
</gene>
<evidence type="ECO:0000256" key="1">
    <source>
        <dbReference type="SAM" id="Coils"/>
    </source>
</evidence>
<organism evidence="2 3">
    <name type="scientific">Marasmius crinis-equi</name>
    <dbReference type="NCBI Taxonomy" id="585013"/>
    <lineage>
        <taxon>Eukaryota</taxon>
        <taxon>Fungi</taxon>
        <taxon>Dikarya</taxon>
        <taxon>Basidiomycota</taxon>
        <taxon>Agaricomycotina</taxon>
        <taxon>Agaricomycetes</taxon>
        <taxon>Agaricomycetidae</taxon>
        <taxon>Agaricales</taxon>
        <taxon>Marasmiineae</taxon>
        <taxon>Marasmiaceae</taxon>
        <taxon>Marasmius</taxon>
    </lineage>
</organism>
<keyword evidence="3" id="KW-1185">Reference proteome</keyword>
<feature type="coiled-coil region" evidence="1">
    <location>
        <begin position="6"/>
        <end position="40"/>
    </location>
</feature>
<evidence type="ECO:0000313" key="3">
    <source>
        <dbReference type="Proteomes" id="UP001465976"/>
    </source>
</evidence>
<dbReference type="EMBL" id="JBAHYK010000677">
    <property type="protein sequence ID" value="KAL0572062.1"/>
    <property type="molecule type" value="Genomic_DNA"/>
</dbReference>
<keyword evidence="1" id="KW-0175">Coiled coil</keyword>
<dbReference type="Proteomes" id="UP001465976">
    <property type="component" value="Unassembled WGS sequence"/>
</dbReference>
<reference evidence="2 3" key="1">
    <citation type="submission" date="2024-02" db="EMBL/GenBank/DDBJ databases">
        <title>A draft genome for the cacao thread blight pathogen Marasmius crinis-equi.</title>
        <authorList>
            <person name="Cohen S.P."/>
            <person name="Baruah I.K."/>
            <person name="Amoako-Attah I."/>
            <person name="Bukari Y."/>
            <person name="Meinhardt L.W."/>
            <person name="Bailey B.A."/>
        </authorList>
    </citation>
    <scope>NUCLEOTIDE SEQUENCE [LARGE SCALE GENOMIC DNA]</scope>
    <source>
        <strain evidence="2 3">GH-76</strain>
    </source>
</reference>
<evidence type="ECO:0000313" key="2">
    <source>
        <dbReference type="EMBL" id="KAL0572062.1"/>
    </source>
</evidence>